<comment type="caution">
    <text evidence="1">The sequence shown here is derived from an EMBL/GenBank/DDBJ whole genome shotgun (WGS) entry which is preliminary data.</text>
</comment>
<organism evidence="1">
    <name type="scientific">bioreactor metagenome</name>
    <dbReference type="NCBI Taxonomy" id="1076179"/>
    <lineage>
        <taxon>unclassified sequences</taxon>
        <taxon>metagenomes</taxon>
        <taxon>ecological metagenomes</taxon>
    </lineage>
</organism>
<sequence length="61" mass="6596">MKLVAAIQGAIGAKDLEVEIIDQCGHCARKCRDIRVGKGNLKRLGGIAQYHALLKNLSLSH</sequence>
<protein>
    <submittedName>
        <fullName evidence="1">Uncharacterized protein</fullName>
    </submittedName>
</protein>
<accession>A0A645D6E7</accession>
<dbReference type="AlphaFoldDB" id="A0A645D6E7"/>
<proteinExistence type="predicted"/>
<dbReference type="EMBL" id="VSSQ01033248">
    <property type="protein sequence ID" value="MPM84779.1"/>
    <property type="molecule type" value="Genomic_DNA"/>
</dbReference>
<gene>
    <name evidence="1" type="ORF">SDC9_131855</name>
</gene>
<evidence type="ECO:0000313" key="1">
    <source>
        <dbReference type="EMBL" id="MPM84779.1"/>
    </source>
</evidence>
<name>A0A645D6E7_9ZZZZ</name>
<reference evidence="1" key="1">
    <citation type="submission" date="2019-08" db="EMBL/GenBank/DDBJ databases">
        <authorList>
            <person name="Kucharzyk K."/>
            <person name="Murdoch R.W."/>
            <person name="Higgins S."/>
            <person name="Loffler F."/>
        </authorList>
    </citation>
    <scope>NUCLEOTIDE SEQUENCE</scope>
</reference>